<evidence type="ECO:0000256" key="2">
    <source>
        <dbReference type="ARBA" id="ARBA00022737"/>
    </source>
</evidence>
<feature type="region of interest" description="Disordered" evidence="3">
    <location>
        <begin position="1"/>
        <end position="61"/>
    </location>
</feature>
<reference evidence="5 6" key="1">
    <citation type="submission" date="2019-02" db="EMBL/GenBank/DDBJ databases">
        <title>Genome sequencing of the rare red list fungi Dentipellis fragilis.</title>
        <authorList>
            <person name="Buettner E."/>
            <person name="Kellner H."/>
        </authorList>
    </citation>
    <scope>NUCLEOTIDE SEQUENCE [LARGE SCALE GENOMIC DNA]</scope>
    <source>
        <strain evidence="5 6">DSM 105465</strain>
    </source>
</reference>
<feature type="compositionally biased region" description="Low complexity" evidence="3">
    <location>
        <begin position="731"/>
        <end position="743"/>
    </location>
</feature>
<accession>A0A4Y9ZDQ2</accession>
<feature type="compositionally biased region" description="Low complexity" evidence="3">
    <location>
        <begin position="38"/>
        <end position="57"/>
    </location>
</feature>
<keyword evidence="2" id="KW-0677">Repeat</keyword>
<feature type="transmembrane region" description="Helical" evidence="4">
    <location>
        <begin position="911"/>
        <end position="931"/>
    </location>
</feature>
<dbReference type="InterPro" id="IPR015915">
    <property type="entry name" value="Kelch-typ_b-propeller"/>
</dbReference>
<keyword evidence="4" id="KW-0472">Membrane</keyword>
<protein>
    <submittedName>
        <fullName evidence="5">Uncharacterized protein</fullName>
    </submittedName>
</protein>
<dbReference type="SUPFAM" id="SSF117281">
    <property type="entry name" value="Kelch motif"/>
    <property type="match status" value="1"/>
</dbReference>
<dbReference type="PANTHER" id="PTHR46093:SF3">
    <property type="entry name" value="ACYL-COA-BINDING DOMAIN-CONTAINING PROTEIN 4"/>
    <property type="match status" value="1"/>
</dbReference>
<feature type="compositionally biased region" description="Polar residues" evidence="3">
    <location>
        <begin position="699"/>
        <end position="730"/>
    </location>
</feature>
<feature type="region of interest" description="Disordered" evidence="3">
    <location>
        <begin position="976"/>
        <end position="1018"/>
    </location>
</feature>
<dbReference type="Gene3D" id="2.120.10.80">
    <property type="entry name" value="Kelch-type beta propeller"/>
    <property type="match status" value="2"/>
</dbReference>
<feature type="compositionally biased region" description="Basic and acidic residues" evidence="3">
    <location>
        <begin position="9"/>
        <end position="24"/>
    </location>
</feature>
<feature type="region of interest" description="Disordered" evidence="3">
    <location>
        <begin position="429"/>
        <end position="453"/>
    </location>
</feature>
<dbReference type="AlphaFoldDB" id="A0A4Y9ZDQ2"/>
<feature type="compositionally biased region" description="Low complexity" evidence="3">
    <location>
        <begin position="536"/>
        <end position="562"/>
    </location>
</feature>
<proteinExistence type="predicted"/>
<feature type="transmembrane region" description="Helical" evidence="4">
    <location>
        <begin position="659"/>
        <end position="683"/>
    </location>
</feature>
<evidence type="ECO:0000256" key="3">
    <source>
        <dbReference type="SAM" id="MobiDB-lite"/>
    </source>
</evidence>
<feature type="transmembrane region" description="Helical" evidence="4">
    <location>
        <begin position="883"/>
        <end position="905"/>
    </location>
</feature>
<feature type="transmembrane region" description="Helical" evidence="4">
    <location>
        <begin position="576"/>
        <end position="594"/>
    </location>
</feature>
<organism evidence="5 6">
    <name type="scientific">Dentipellis fragilis</name>
    <dbReference type="NCBI Taxonomy" id="205917"/>
    <lineage>
        <taxon>Eukaryota</taxon>
        <taxon>Fungi</taxon>
        <taxon>Dikarya</taxon>
        <taxon>Basidiomycota</taxon>
        <taxon>Agaricomycotina</taxon>
        <taxon>Agaricomycetes</taxon>
        <taxon>Russulales</taxon>
        <taxon>Hericiaceae</taxon>
        <taxon>Dentipellis</taxon>
    </lineage>
</organism>
<keyword evidence="4" id="KW-1133">Transmembrane helix</keyword>
<feature type="region of interest" description="Disordered" evidence="3">
    <location>
        <begin position="536"/>
        <end position="564"/>
    </location>
</feature>
<evidence type="ECO:0000313" key="6">
    <source>
        <dbReference type="Proteomes" id="UP000298327"/>
    </source>
</evidence>
<dbReference type="STRING" id="205917.A0A4Y9ZDQ2"/>
<dbReference type="Proteomes" id="UP000298327">
    <property type="component" value="Unassembled WGS sequence"/>
</dbReference>
<feature type="compositionally biased region" description="Basic and acidic residues" evidence="3">
    <location>
        <begin position="1005"/>
        <end position="1018"/>
    </location>
</feature>
<keyword evidence="4" id="KW-0812">Transmembrane</keyword>
<evidence type="ECO:0000313" key="5">
    <source>
        <dbReference type="EMBL" id="TFY72956.1"/>
    </source>
</evidence>
<gene>
    <name evidence="5" type="ORF">EVG20_g23</name>
</gene>
<sequence>MQGLGCETGLEHAGKKTRNDKTRPGEGSSRVSGLEGRASGWSARPGPGPGPSRVRAPCSKRETVSVSTSSVASCDPPGFLPFMPPPPALCALLLAAAARPLFAQSISTNTPIPPLQWINLTNLLQGSSPPPLKDASIGYDPTSRNLLIFGGESQGGFPQSQTYLLNLNTLTWSKPSPPDGLSVTPPPRSAAIGGSDFAASYRRGHVVIGGKDPHGNPLSDVWEFDYNNEFWTQVNIPPGGPTRWSAVGGIDPTVGFDPTGTPTPNNTFYLAGGVDTNGPSLLSDTWQMRISGTLSSNLANDVSASWIHQPINNYPAQAGDGGTVIGQQVIAVGGCTGTTSVTASCAQQGSWVFNFDRSSSIAPGPCAAPRIGASVVANMNGASQNFKTQVFVMLGIFNTSLWQDGGNLQKGEVDVLDIQGGSWARVLPAGDPGQDGKATFPSPREGAAAVTSSSPLVGPAGGYSDTIVFGGRDASGNYFNELWVLRSYNASVSSSGQKWSGFGNGQLQSGVGANGAGVAPQYLTSCVSAISQPGASKTSSGGASSTSGGSTPTNSASSSSPSQFTARYDTSLPHKLLAPLSIVLLLPAVVLYRASLPSTSTRPPDYSLTLRSISAIGLLASYGLGIGGIATSFTSVSSVNSSNLSKRAPSPNLMLKTAHGQAGLALFIVLYGLVPGLFLVYMIRQRMVAPTENDGKSSPGRSRMNSSDTTEKLNSIARTATGNGQNSNGRSPAASPAPGSAPSTHRRRFHSWGGPGFFPGFRGHEGRTSSESAIESEASSGPARPFEVVNRPQRTRHLSASGTITLSDSSHRMVPRDLNGMSWLERRRSVNAVGELDYALSQMPTRTVPPTPGTVEALSTRALMTDPSTPPRPLAIMPPFTEVLLHALFHAAVIAICVLSLIALWNRAPKATFAVFLVWTVAWYTAMVLLAGHGRPQKSALTVLSLPSHVHNRDDQFPFPTEARSPYIHQPPYRAANEEDHHSTSHAGPISVEADDPESDEDEETRQRRIEEEMGRREVSIVTVPKRKLWITNPS</sequence>
<evidence type="ECO:0000256" key="4">
    <source>
        <dbReference type="SAM" id="Phobius"/>
    </source>
</evidence>
<comment type="caution">
    <text evidence="5">The sequence shown here is derived from an EMBL/GenBank/DDBJ whole genome shotgun (WGS) entry which is preliminary data.</text>
</comment>
<feature type="compositionally biased region" description="Acidic residues" evidence="3">
    <location>
        <begin position="993"/>
        <end position="1004"/>
    </location>
</feature>
<name>A0A4Y9ZDQ2_9AGAM</name>
<evidence type="ECO:0000256" key="1">
    <source>
        <dbReference type="ARBA" id="ARBA00022441"/>
    </source>
</evidence>
<keyword evidence="6" id="KW-1185">Reference proteome</keyword>
<feature type="transmembrane region" description="Helical" evidence="4">
    <location>
        <begin position="615"/>
        <end position="639"/>
    </location>
</feature>
<feature type="region of interest" description="Disordered" evidence="3">
    <location>
        <begin position="690"/>
        <end position="796"/>
    </location>
</feature>
<keyword evidence="1" id="KW-0880">Kelch repeat</keyword>
<feature type="compositionally biased region" description="Low complexity" evidence="3">
    <location>
        <begin position="769"/>
        <end position="780"/>
    </location>
</feature>
<dbReference type="PANTHER" id="PTHR46093">
    <property type="entry name" value="ACYL-COA-BINDING DOMAIN-CONTAINING PROTEIN 5"/>
    <property type="match status" value="1"/>
</dbReference>
<dbReference type="OrthoDB" id="10250130at2759"/>
<dbReference type="EMBL" id="SEOQ01000001">
    <property type="protein sequence ID" value="TFY72956.1"/>
    <property type="molecule type" value="Genomic_DNA"/>
</dbReference>